<dbReference type="RefSeq" id="WP_057816696.1">
    <property type="nucleotide sequence ID" value="NZ_FOMY01000001.1"/>
</dbReference>
<organism evidence="1 3">
    <name type="scientific">Roseovarius indicus</name>
    <dbReference type="NCBI Taxonomy" id="540747"/>
    <lineage>
        <taxon>Bacteria</taxon>
        <taxon>Pseudomonadati</taxon>
        <taxon>Pseudomonadota</taxon>
        <taxon>Alphaproteobacteria</taxon>
        <taxon>Rhodobacterales</taxon>
        <taxon>Roseobacteraceae</taxon>
        <taxon>Roseovarius</taxon>
    </lineage>
</organism>
<evidence type="ECO:0000313" key="1">
    <source>
        <dbReference type="EMBL" id="KRS17526.1"/>
    </source>
</evidence>
<dbReference type="PATRIC" id="fig|540747.5.peg.5778"/>
<dbReference type="KEGG" id="rid:RIdsm_02531"/>
<protein>
    <submittedName>
        <fullName evidence="1">Membrane protein</fullName>
    </submittedName>
</protein>
<dbReference type="AlphaFoldDB" id="A0A0T5P8K6"/>
<dbReference type="EMBL" id="CP031598">
    <property type="protein sequence ID" value="QEW26729.1"/>
    <property type="molecule type" value="Genomic_DNA"/>
</dbReference>
<accession>A0A0T5P8K6</accession>
<keyword evidence="3" id="KW-1185">Reference proteome</keyword>
<evidence type="ECO:0000313" key="2">
    <source>
        <dbReference type="EMBL" id="QEW26729.1"/>
    </source>
</evidence>
<dbReference type="STRING" id="540747.SAMN04488031_101811"/>
<dbReference type="OrthoDB" id="7875791at2"/>
<reference evidence="1 3" key="1">
    <citation type="submission" date="2015-04" db="EMBL/GenBank/DDBJ databases">
        <title>The draft genome sequence of Roseovarius indicus B108T.</title>
        <authorList>
            <person name="Li G."/>
            <person name="Lai Q."/>
            <person name="Shao Z."/>
            <person name="Yan P."/>
        </authorList>
    </citation>
    <scope>NUCLEOTIDE SEQUENCE [LARGE SCALE GENOMIC DNA]</scope>
    <source>
        <strain evidence="1 3">B108</strain>
    </source>
</reference>
<dbReference type="EMBL" id="LAXI01000007">
    <property type="protein sequence ID" value="KRS17526.1"/>
    <property type="molecule type" value="Genomic_DNA"/>
</dbReference>
<reference evidence="2 4" key="2">
    <citation type="submission" date="2018-08" db="EMBL/GenBank/DDBJ databases">
        <title>Genetic Globetrotter - A new plasmid hitch-hiking vast phylogenetic and geographic distances.</title>
        <authorList>
            <person name="Vollmers J."/>
            <person name="Petersen J."/>
        </authorList>
    </citation>
    <scope>NUCLEOTIDE SEQUENCE [LARGE SCALE GENOMIC DNA]</scope>
    <source>
        <strain evidence="2 4">DSM 26383</strain>
    </source>
</reference>
<dbReference type="Proteomes" id="UP000051401">
    <property type="component" value="Unassembled WGS sequence"/>
</dbReference>
<evidence type="ECO:0000313" key="3">
    <source>
        <dbReference type="Proteomes" id="UP000051401"/>
    </source>
</evidence>
<evidence type="ECO:0000313" key="4">
    <source>
        <dbReference type="Proteomes" id="UP000325785"/>
    </source>
</evidence>
<dbReference type="Proteomes" id="UP000325785">
    <property type="component" value="Chromosome"/>
</dbReference>
<gene>
    <name evidence="2" type="ORF">RIdsm_02531</name>
    <name evidence="1" type="ORF">XM52_13685</name>
</gene>
<proteinExistence type="predicted"/>
<name>A0A0T5P8K6_9RHOB</name>
<sequence length="74" mass="8625">MKQNYIDRAMRARDPRFAKIVDRLGYKRRDMVAEEPADPISALREEYERVVGKRPFMGWDADKLREKIAAAKAG</sequence>